<gene>
    <name evidence="1" type="ORF">LCGC14_1554470</name>
</gene>
<protein>
    <submittedName>
        <fullName evidence="1">Uncharacterized protein</fullName>
    </submittedName>
</protein>
<dbReference type="AlphaFoldDB" id="A0A0F9IPC7"/>
<organism evidence="1">
    <name type="scientific">marine sediment metagenome</name>
    <dbReference type="NCBI Taxonomy" id="412755"/>
    <lineage>
        <taxon>unclassified sequences</taxon>
        <taxon>metagenomes</taxon>
        <taxon>ecological metagenomes</taxon>
    </lineage>
</organism>
<comment type="caution">
    <text evidence="1">The sequence shown here is derived from an EMBL/GenBank/DDBJ whole genome shotgun (WGS) entry which is preliminary data.</text>
</comment>
<accession>A0A0F9IPC7</accession>
<proteinExistence type="predicted"/>
<dbReference type="EMBL" id="LAZR01011930">
    <property type="protein sequence ID" value="KKM52866.1"/>
    <property type="molecule type" value="Genomic_DNA"/>
</dbReference>
<evidence type="ECO:0000313" key="1">
    <source>
        <dbReference type="EMBL" id="KKM52866.1"/>
    </source>
</evidence>
<sequence>MQKVICNINENSCPCRVIDLDDNVLYCNFIENYVKLNIQKQSGKANHLISQVCPKIRDHIHHHDVMIERLRKHTKKFLDKIKAGEICFCTLETDNVIFLDYPADKYKYVKYKRHDGSVKTAPGFCFSIISKGNKTSEYKTKDESKAEKYSEIARRNGFRVEDERIGDTFFIKIYGDNQKDVDEFIANLNNDLILDDLYSDFDDEFLLY</sequence>
<reference evidence="1" key="1">
    <citation type="journal article" date="2015" name="Nature">
        <title>Complex archaea that bridge the gap between prokaryotes and eukaryotes.</title>
        <authorList>
            <person name="Spang A."/>
            <person name="Saw J.H."/>
            <person name="Jorgensen S.L."/>
            <person name="Zaremba-Niedzwiedzka K."/>
            <person name="Martijn J."/>
            <person name="Lind A.E."/>
            <person name="van Eijk R."/>
            <person name="Schleper C."/>
            <person name="Guy L."/>
            <person name="Ettema T.J."/>
        </authorList>
    </citation>
    <scope>NUCLEOTIDE SEQUENCE</scope>
</reference>
<name>A0A0F9IPC7_9ZZZZ</name>